<dbReference type="PRINTS" id="PR00455">
    <property type="entry name" value="HTHTETR"/>
</dbReference>
<dbReference type="InterPro" id="IPR001647">
    <property type="entry name" value="HTH_TetR"/>
</dbReference>
<dbReference type="AlphaFoldDB" id="A0A4Q9VZH7"/>
<gene>
    <name evidence="4" type="ORF">EYW49_00415</name>
</gene>
<dbReference type="EMBL" id="SJFN01000001">
    <property type="protein sequence ID" value="TBW41228.1"/>
    <property type="molecule type" value="Genomic_DNA"/>
</dbReference>
<dbReference type="GO" id="GO:0045892">
    <property type="term" value="P:negative regulation of DNA-templated transcription"/>
    <property type="evidence" value="ECO:0007669"/>
    <property type="project" value="InterPro"/>
</dbReference>
<dbReference type="Proteomes" id="UP000292781">
    <property type="component" value="Unassembled WGS sequence"/>
</dbReference>
<name>A0A4Q9VZH7_9HYPH</name>
<organism evidence="4 5">
    <name type="scientific">Siculibacillus lacustris</name>
    <dbReference type="NCBI Taxonomy" id="1549641"/>
    <lineage>
        <taxon>Bacteria</taxon>
        <taxon>Pseudomonadati</taxon>
        <taxon>Pseudomonadota</taxon>
        <taxon>Alphaproteobacteria</taxon>
        <taxon>Hyphomicrobiales</taxon>
        <taxon>Ancalomicrobiaceae</taxon>
        <taxon>Siculibacillus</taxon>
    </lineage>
</organism>
<evidence type="ECO:0000313" key="5">
    <source>
        <dbReference type="Proteomes" id="UP000292781"/>
    </source>
</evidence>
<feature type="DNA-binding region" description="H-T-H motif" evidence="2">
    <location>
        <begin position="40"/>
        <end position="59"/>
    </location>
</feature>
<reference evidence="4 5" key="1">
    <citation type="submission" date="2019-02" db="EMBL/GenBank/DDBJ databases">
        <title>Siculibacillus lacustris gen. nov., sp. nov., a new rosette-forming bacterium isolated from a freshwater crater lake (Lake St. Ana, Romania).</title>
        <authorList>
            <person name="Felfoldi T."/>
            <person name="Marton Z."/>
            <person name="Szabo A."/>
            <person name="Mentes A."/>
            <person name="Boka K."/>
            <person name="Marialigeti K."/>
            <person name="Mathe I."/>
            <person name="Koncz M."/>
            <person name="Schumann P."/>
            <person name="Toth E."/>
        </authorList>
    </citation>
    <scope>NUCLEOTIDE SEQUENCE [LARGE SCALE GENOMIC DNA]</scope>
    <source>
        <strain evidence="4 5">SA-279</strain>
    </source>
</reference>
<dbReference type="InterPro" id="IPR036271">
    <property type="entry name" value="Tet_transcr_reg_TetR-rel_C_sf"/>
</dbReference>
<evidence type="ECO:0000256" key="2">
    <source>
        <dbReference type="PROSITE-ProRule" id="PRU00335"/>
    </source>
</evidence>
<dbReference type="RefSeq" id="WP_131304789.1">
    <property type="nucleotide sequence ID" value="NZ_SJFN01000001.1"/>
</dbReference>
<dbReference type="InterPro" id="IPR050109">
    <property type="entry name" value="HTH-type_TetR-like_transc_reg"/>
</dbReference>
<dbReference type="Gene3D" id="1.10.357.10">
    <property type="entry name" value="Tetracycline Repressor, domain 2"/>
    <property type="match status" value="1"/>
</dbReference>
<protein>
    <submittedName>
        <fullName evidence="4">TetR family transcriptional regulator</fullName>
    </submittedName>
</protein>
<dbReference type="InterPro" id="IPR009057">
    <property type="entry name" value="Homeodomain-like_sf"/>
</dbReference>
<accession>A0A4Q9VZH7</accession>
<dbReference type="PROSITE" id="PS50977">
    <property type="entry name" value="HTH_TETR_2"/>
    <property type="match status" value="1"/>
</dbReference>
<proteinExistence type="predicted"/>
<dbReference type="SUPFAM" id="SSF46689">
    <property type="entry name" value="Homeodomain-like"/>
    <property type="match status" value="1"/>
</dbReference>
<feature type="domain" description="HTH tetR-type" evidence="3">
    <location>
        <begin position="17"/>
        <end position="77"/>
    </location>
</feature>
<dbReference type="Pfam" id="PF08362">
    <property type="entry name" value="TetR_C_3"/>
    <property type="match status" value="1"/>
</dbReference>
<keyword evidence="1 2" id="KW-0238">DNA-binding</keyword>
<evidence type="ECO:0000313" key="4">
    <source>
        <dbReference type="EMBL" id="TBW41228.1"/>
    </source>
</evidence>
<dbReference type="Pfam" id="PF00440">
    <property type="entry name" value="TetR_N"/>
    <property type="match status" value="1"/>
</dbReference>
<dbReference type="OrthoDB" id="2356263at2"/>
<dbReference type="GO" id="GO:0003700">
    <property type="term" value="F:DNA-binding transcription factor activity"/>
    <property type="evidence" value="ECO:0007669"/>
    <property type="project" value="TreeGrafter"/>
</dbReference>
<dbReference type="PANTHER" id="PTHR30055:SF196">
    <property type="entry name" value="HTH-TYPE TRANSCRIPTIONAL REGULATOR RUTR"/>
    <property type="match status" value="1"/>
</dbReference>
<sequence length="214" mass="23445">MAPPPARPRGTKTRIGEANVEKILDAALPIFAGFGLRGARTDQLAEAAGMSKPNLHYYFRTKQDLYVAVLERTLRNWLEPLAAIDRAADPRVALSAYVEAKLSYSRDFPDASRLFATEIIQGGAYLAASLDGELTPLVAATVETFEVWIAEGRLAPIDPQTLLFTIWATTQHYADFAAQIALLTGRSLEDPAFFSTTRDTLLRILVDGVLRPPA</sequence>
<evidence type="ECO:0000256" key="1">
    <source>
        <dbReference type="ARBA" id="ARBA00023125"/>
    </source>
</evidence>
<dbReference type="Gene3D" id="1.10.10.60">
    <property type="entry name" value="Homeodomain-like"/>
    <property type="match status" value="1"/>
</dbReference>
<dbReference type="GO" id="GO:0000976">
    <property type="term" value="F:transcription cis-regulatory region binding"/>
    <property type="evidence" value="ECO:0007669"/>
    <property type="project" value="TreeGrafter"/>
</dbReference>
<comment type="caution">
    <text evidence="4">The sequence shown here is derived from an EMBL/GenBank/DDBJ whole genome shotgun (WGS) entry which is preliminary data.</text>
</comment>
<keyword evidence="5" id="KW-1185">Reference proteome</keyword>
<dbReference type="PANTHER" id="PTHR30055">
    <property type="entry name" value="HTH-TYPE TRANSCRIPTIONAL REGULATOR RUTR"/>
    <property type="match status" value="1"/>
</dbReference>
<dbReference type="SUPFAM" id="SSF48498">
    <property type="entry name" value="Tetracyclin repressor-like, C-terminal domain"/>
    <property type="match status" value="1"/>
</dbReference>
<dbReference type="InterPro" id="IPR013573">
    <property type="entry name" value="Tscrpt_reg_YcdC_C"/>
</dbReference>
<evidence type="ECO:0000259" key="3">
    <source>
        <dbReference type="PROSITE" id="PS50977"/>
    </source>
</evidence>